<dbReference type="AlphaFoldDB" id="A0A4U5P2L1"/>
<name>A0A4U5P2L1_STECR</name>
<sequence>MRCQCPRNGFCLQNGICVPVTNLGFTTSNPKVVCETTEDCQTQDVRGVCDLFCPFNMTCELQEAQCVDMVCKRQPKCVNIKSN</sequence>
<keyword evidence="2" id="KW-1185">Reference proteome</keyword>
<gene>
    <name evidence="1" type="ORF">L596_013825</name>
</gene>
<dbReference type="Proteomes" id="UP000298663">
    <property type="component" value="Unassembled WGS sequence"/>
</dbReference>
<evidence type="ECO:0000313" key="1">
    <source>
        <dbReference type="EMBL" id="TKR89774.1"/>
    </source>
</evidence>
<dbReference type="EMBL" id="AZBU02000003">
    <property type="protein sequence ID" value="TKR89774.1"/>
    <property type="molecule type" value="Genomic_DNA"/>
</dbReference>
<accession>A0A4U5P2L1</accession>
<organism evidence="1 2">
    <name type="scientific">Steinernema carpocapsae</name>
    <name type="common">Entomopathogenic nematode</name>
    <dbReference type="NCBI Taxonomy" id="34508"/>
    <lineage>
        <taxon>Eukaryota</taxon>
        <taxon>Metazoa</taxon>
        <taxon>Ecdysozoa</taxon>
        <taxon>Nematoda</taxon>
        <taxon>Chromadorea</taxon>
        <taxon>Rhabditida</taxon>
        <taxon>Tylenchina</taxon>
        <taxon>Panagrolaimomorpha</taxon>
        <taxon>Strongyloidoidea</taxon>
        <taxon>Steinernematidae</taxon>
        <taxon>Steinernema</taxon>
    </lineage>
</organism>
<proteinExistence type="predicted"/>
<evidence type="ECO:0000313" key="2">
    <source>
        <dbReference type="Proteomes" id="UP000298663"/>
    </source>
</evidence>
<comment type="caution">
    <text evidence="1">The sequence shown here is derived from an EMBL/GenBank/DDBJ whole genome shotgun (WGS) entry which is preliminary data.</text>
</comment>
<reference evidence="1 2" key="1">
    <citation type="journal article" date="2015" name="Genome Biol.">
        <title>Comparative genomics of Steinernema reveals deeply conserved gene regulatory networks.</title>
        <authorList>
            <person name="Dillman A.R."/>
            <person name="Macchietto M."/>
            <person name="Porter C.F."/>
            <person name="Rogers A."/>
            <person name="Williams B."/>
            <person name="Antoshechkin I."/>
            <person name="Lee M.M."/>
            <person name="Goodwin Z."/>
            <person name="Lu X."/>
            <person name="Lewis E.E."/>
            <person name="Goodrich-Blair H."/>
            <person name="Stock S.P."/>
            <person name="Adams B.J."/>
            <person name="Sternberg P.W."/>
            <person name="Mortazavi A."/>
        </authorList>
    </citation>
    <scope>NUCLEOTIDE SEQUENCE [LARGE SCALE GENOMIC DNA]</scope>
    <source>
        <strain evidence="1 2">ALL</strain>
    </source>
</reference>
<protein>
    <submittedName>
        <fullName evidence="1">Uncharacterized protein</fullName>
    </submittedName>
</protein>
<reference evidence="1 2" key="2">
    <citation type="journal article" date="2019" name="G3 (Bethesda)">
        <title>Hybrid Assembly of the Genome of the Entomopathogenic Nematode Steinernema carpocapsae Identifies the X-Chromosome.</title>
        <authorList>
            <person name="Serra L."/>
            <person name="Macchietto M."/>
            <person name="Macias-Munoz A."/>
            <person name="McGill C.J."/>
            <person name="Rodriguez I.M."/>
            <person name="Rodriguez B."/>
            <person name="Murad R."/>
            <person name="Mortazavi A."/>
        </authorList>
    </citation>
    <scope>NUCLEOTIDE SEQUENCE [LARGE SCALE GENOMIC DNA]</scope>
    <source>
        <strain evidence="1 2">ALL</strain>
    </source>
</reference>